<feature type="coiled-coil region" evidence="5">
    <location>
        <begin position="413"/>
        <end position="461"/>
    </location>
</feature>
<evidence type="ECO:0000313" key="7">
    <source>
        <dbReference type="EMBL" id="GBP53593.1"/>
    </source>
</evidence>
<dbReference type="OrthoDB" id="5799458at2759"/>
<evidence type="ECO:0000313" key="8">
    <source>
        <dbReference type="Proteomes" id="UP000299102"/>
    </source>
</evidence>
<dbReference type="GO" id="GO:0005813">
    <property type="term" value="C:centrosome"/>
    <property type="evidence" value="ECO:0007669"/>
    <property type="project" value="UniProtKB-SubCell"/>
</dbReference>
<proteinExistence type="predicted"/>
<dbReference type="AlphaFoldDB" id="A0A4C1WRK5"/>
<comment type="subcellular location">
    <subcellularLocation>
        <location evidence="1">Cytoplasm</location>
        <location evidence="1">Cytoskeleton</location>
        <location evidence="1">Microtubule organizing center</location>
        <location evidence="1">Centrosome</location>
    </subcellularLocation>
</comment>
<feature type="coiled-coil region" evidence="5">
    <location>
        <begin position="666"/>
        <end position="711"/>
    </location>
</feature>
<reference evidence="7 8" key="1">
    <citation type="journal article" date="2019" name="Commun. Biol.">
        <title>The bagworm genome reveals a unique fibroin gene that provides high tensile strength.</title>
        <authorList>
            <person name="Kono N."/>
            <person name="Nakamura H."/>
            <person name="Ohtoshi R."/>
            <person name="Tomita M."/>
            <person name="Numata K."/>
            <person name="Arakawa K."/>
        </authorList>
    </citation>
    <scope>NUCLEOTIDE SEQUENCE [LARGE SCALE GENOMIC DNA]</scope>
</reference>
<feature type="region of interest" description="Disordered" evidence="6">
    <location>
        <begin position="837"/>
        <end position="894"/>
    </location>
</feature>
<feature type="compositionally biased region" description="Basic and acidic residues" evidence="6">
    <location>
        <begin position="509"/>
        <end position="531"/>
    </location>
</feature>
<evidence type="ECO:0000256" key="5">
    <source>
        <dbReference type="SAM" id="Coils"/>
    </source>
</evidence>
<protein>
    <submittedName>
        <fullName evidence="7">Blastoderm-specific protein 25D</fullName>
    </submittedName>
</protein>
<keyword evidence="5" id="KW-0175">Coiled coil</keyword>
<dbReference type="Proteomes" id="UP000299102">
    <property type="component" value="Unassembled WGS sequence"/>
</dbReference>
<keyword evidence="3" id="KW-0597">Phosphoprotein</keyword>
<feature type="coiled-coil region" evidence="5">
    <location>
        <begin position="760"/>
        <end position="805"/>
    </location>
</feature>
<feature type="region of interest" description="Disordered" evidence="6">
    <location>
        <begin position="502"/>
        <end position="537"/>
    </location>
</feature>
<dbReference type="STRING" id="151549.A0A4C1WRK5"/>
<dbReference type="InterPro" id="IPR011992">
    <property type="entry name" value="EF-hand-dom_pair"/>
</dbReference>
<dbReference type="EMBL" id="BGZK01000629">
    <property type="protein sequence ID" value="GBP53593.1"/>
    <property type="molecule type" value="Genomic_DNA"/>
</dbReference>
<gene>
    <name evidence="7" type="primary">Bsg25D</name>
    <name evidence="7" type="ORF">EVAR_79807_1</name>
</gene>
<evidence type="ECO:0000256" key="2">
    <source>
        <dbReference type="ARBA" id="ARBA00022490"/>
    </source>
</evidence>
<dbReference type="PANTHER" id="PTHR18905">
    <property type="entry name" value="NINEIN"/>
    <property type="match status" value="1"/>
</dbReference>
<dbReference type="SUPFAM" id="SSF47473">
    <property type="entry name" value="EF-hand"/>
    <property type="match status" value="1"/>
</dbReference>
<evidence type="ECO:0000256" key="3">
    <source>
        <dbReference type="ARBA" id="ARBA00022553"/>
    </source>
</evidence>
<evidence type="ECO:0000256" key="4">
    <source>
        <dbReference type="ARBA" id="ARBA00023212"/>
    </source>
</evidence>
<comment type="caution">
    <text evidence="7">The sequence shown here is derived from an EMBL/GenBank/DDBJ whole genome shotgun (WGS) entry which is preliminary data.</text>
</comment>
<dbReference type="PANTHER" id="PTHR18905:SF13">
    <property type="entry name" value="NON-CENTROSOMAL MICROTUBULE ARRAY"/>
    <property type="match status" value="1"/>
</dbReference>
<dbReference type="GO" id="GO:0034454">
    <property type="term" value="P:microtubule anchoring at centrosome"/>
    <property type="evidence" value="ECO:0007669"/>
    <property type="project" value="TreeGrafter"/>
</dbReference>
<accession>A0A4C1WRK5</accession>
<feature type="compositionally biased region" description="Basic and acidic residues" evidence="6">
    <location>
        <begin position="860"/>
        <end position="877"/>
    </location>
</feature>
<feature type="compositionally biased region" description="Polar residues" evidence="6">
    <location>
        <begin position="127"/>
        <end position="142"/>
    </location>
</feature>
<feature type="region of interest" description="Disordered" evidence="6">
    <location>
        <begin position="112"/>
        <end position="142"/>
    </location>
</feature>
<evidence type="ECO:0000256" key="1">
    <source>
        <dbReference type="ARBA" id="ARBA00004300"/>
    </source>
</evidence>
<keyword evidence="4" id="KW-0206">Cytoskeleton</keyword>
<keyword evidence="2" id="KW-0963">Cytoplasm</keyword>
<feature type="compositionally biased region" description="Basic and acidic residues" evidence="6">
    <location>
        <begin position="842"/>
        <end position="852"/>
    </location>
</feature>
<keyword evidence="8" id="KW-1185">Reference proteome</keyword>
<evidence type="ECO:0000256" key="6">
    <source>
        <dbReference type="SAM" id="MobiDB-lite"/>
    </source>
</evidence>
<feature type="compositionally biased region" description="Polar residues" evidence="6">
    <location>
        <begin position="884"/>
        <end position="893"/>
    </location>
</feature>
<organism evidence="7 8">
    <name type="scientific">Eumeta variegata</name>
    <name type="common">Bagworm moth</name>
    <name type="synonym">Eumeta japonica</name>
    <dbReference type="NCBI Taxonomy" id="151549"/>
    <lineage>
        <taxon>Eukaryota</taxon>
        <taxon>Metazoa</taxon>
        <taxon>Ecdysozoa</taxon>
        <taxon>Arthropoda</taxon>
        <taxon>Hexapoda</taxon>
        <taxon>Insecta</taxon>
        <taxon>Pterygota</taxon>
        <taxon>Neoptera</taxon>
        <taxon>Endopterygota</taxon>
        <taxon>Lepidoptera</taxon>
        <taxon>Glossata</taxon>
        <taxon>Ditrysia</taxon>
        <taxon>Tineoidea</taxon>
        <taxon>Psychidae</taxon>
        <taxon>Oiketicinae</taxon>
        <taxon>Eumeta</taxon>
    </lineage>
</organism>
<name>A0A4C1WRK5_EUMVA</name>
<sequence>MDSVSMDHYEKQLYSVFKTFDIDNEESLDKAAVLDLCNALQLEGRSSALVNILFDRTAERVTFAQFRNGLLDVLGGGDATAATSAQLAYSDDDSSGREVAPKFIYGSKKYGRRSKPHGSVNPPFEPTNFSPESVSEDNMQGSKLNSTSTECIKNTLSINGISDNSHIGTLNCDLDHDKLIDYEEAVEICRNLHMDKIDKHLIERIFKEHQSTDPINKMTAGEFFHKLNTSLTISIASQHNDCALSNEVVLTDLFENSDINLVAMECIVEMWEKCGVEHGQQLLQELGFTTSLLSLKELISALEEEFRILTQEHAPMDAKVLLLQALIALYRLQVSKVKQSIEHLSAENTKLKNDLIDANKRAQVLAQEVDENHARMETSLKNKIKQLEIRHADSMKVTVSEWATEKEKMSGIISQLEGSITRLSAEENRLRIENVTLNKQIDQLKKKVIDDEERLSELDSIRVQLTKELKLISIERKVETLSKSSREWRRISLSRSAPHSLDISAEQAESWRDEAESVGERPGKRRGECHNTPRTLPADDIPRACKFRKKHDDSLVTCDTDSSSEGPSSLPTPLPLLNAVQDCDMPNDYNFTFINSMDIMKRLKGIAESLQELQPNSCGSCNTLKSILATIQELITGFEKCVVKVGDSPSFKSEVTVATQTDNSEVLKLQDELDKTHKQYAEEKLKLTNLAKDLEASLEQLKNEYDKSEEYWTSKLEEEREVYNEEQRLSDERLTELIAKIGEYERQFSPRVGLPAIDERYSLELQVQDVEQEYHDYRKEKEKELIDKIEEIERLKEKIQSLERSNLPNGNDPISCLSGASSPIEYLWSQGTIRAPYTNPENSKRNSVRDYHNPAYVQTGKEDITKCSSDSEKDKSPDPIQRPALSQRSNSVGALQDHVKPPAMIQCSELEGQLRRQHLQTTPVTVQSVGGVCSCGPAALERRCGQLLTALRHHQLYLDSVQRAAAAEAMSLRARVASAEAAAVRLQQRLAAADLLVKELYLENCQLAHHPAAAHSRALL</sequence>
<feature type="coiled-coil region" evidence="5">
    <location>
        <begin position="292"/>
        <end position="368"/>
    </location>
</feature>